<feature type="domain" description="DEAD-box RNA helicase Q" evidence="22">
    <location>
        <begin position="123"/>
        <end position="151"/>
    </location>
</feature>
<evidence type="ECO:0000256" key="1">
    <source>
        <dbReference type="ARBA" id="ARBA00004335"/>
    </source>
</evidence>
<evidence type="ECO:0000256" key="6">
    <source>
        <dbReference type="ARBA" id="ARBA00022806"/>
    </source>
</evidence>
<reference evidence="23 24" key="1">
    <citation type="submission" date="2018-10" db="EMBL/GenBank/DDBJ databases">
        <title>Fifty Aureobasidium pullulans genomes reveal a recombining polyextremotolerant generalist.</title>
        <authorList>
            <person name="Gostincar C."/>
            <person name="Turk M."/>
            <person name="Zajc J."/>
            <person name="Gunde-Cimerman N."/>
        </authorList>
    </citation>
    <scope>NUCLEOTIDE SEQUENCE [LARGE SCALE GENOMIC DNA]</scope>
    <source>
        <strain evidence="23 24">EXF-10507</strain>
    </source>
</reference>
<evidence type="ECO:0000256" key="5">
    <source>
        <dbReference type="ARBA" id="ARBA00022801"/>
    </source>
</evidence>
<evidence type="ECO:0000256" key="2">
    <source>
        <dbReference type="ARBA" id="ARBA00004567"/>
    </source>
</evidence>
<comment type="function">
    <text evidence="12">ATP-dependent RNA helicase associated with the nuclear pore complex and essential for mRNA export from the nucleus. May participate in a terminal step of mRNA export through the removal of proteins that accompany mRNA through the nucleopore complex. May also be involved in early transcription.</text>
</comment>
<evidence type="ECO:0000313" key="24">
    <source>
        <dbReference type="Proteomes" id="UP000304928"/>
    </source>
</evidence>
<dbReference type="InterPro" id="IPR014001">
    <property type="entry name" value="Helicase_ATP-bd"/>
</dbReference>
<feature type="chain" id="PRO_5020366023" description="RNA helicase" evidence="19">
    <location>
        <begin position="33"/>
        <end position="530"/>
    </location>
</feature>
<dbReference type="FunFam" id="3.40.50.300:FF:000849">
    <property type="entry name" value="ATP-dependent RNA helicase DBP5"/>
    <property type="match status" value="1"/>
</dbReference>
<protein>
    <recommendedName>
        <fullName evidence="3">RNA helicase</fullName>
        <ecNumber evidence="3">3.6.4.13</ecNumber>
    </recommendedName>
</protein>
<feature type="domain" description="Helicase ATP-binding" evidence="20">
    <location>
        <begin position="156"/>
        <end position="324"/>
    </location>
</feature>
<dbReference type="GO" id="GO:0015031">
    <property type="term" value="P:protein transport"/>
    <property type="evidence" value="ECO:0007669"/>
    <property type="project" value="UniProtKB-KW"/>
</dbReference>
<dbReference type="GO" id="GO:0016787">
    <property type="term" value="F:hydrolase activity"/>
    <property type="evidence" value="ECO:0007669"/>
    <property type="project" value="UniProtKB-KW"/>
</dbReference>
<dbReference type="PROSITE" id="PS00039">
    <property type="entry name" value="DEAD_ATP_HELICASE"/>
    <property type="match status" value="1"/>
</dbReference>
<keyword evidence="11" id="KW-0539">Nucleus</keyword>
<dbReference type="InterPro" id="IPR011545">
    <property type="entry name" value="DEAD/DEAH_box_helicase_dom"/>
</dbReference>
<feature type="domain" description="Helicase C-terminal" evidence="21">
    <location>
        <begin position="335"/>
        <end position="515"/>
    </location>
</feature>
<dbReference type="PROSITE" id="PS51192">
    <property type="entry name" value="HELICASE_ATP_BIND_1"/>
    <property type="match status" value="1"/>
</dbReference>
<dbReference type="Proteomes" id="UP000304928">
    <property type="component" value="Unassembled WGS sequence"/>
</dbReference>
<keyword evidence="7" id="KW-0813">Transport</keyword>
<keyword evidence="6 17" id="KW-0347">Helicase</keyword>
<keyword evidence="19" id="KW-0732">Signal</keyword>
<dbReference type="Pfam" id="PF00271">
    <property type="entry name" value="Helicase_C"/>
    <property type="match status" value="1"/>
</dbReference>
<dbReference type="InterPro" id="IPR001650">
    <property type="entry name" value="Helicase_C-like"/>
</dbReference>
<proteinExistence type="inferred from homology"/>
<evidence type="ECO:0000259" key="20">
    <source>
        <dbReference type="PROSITE" id="PS51192"/>
    </source>
</evidence>
<dbReference type="SMART" id="SM00487">
    <property type="entry name" value="DEXDc"/>
    <property type="match status" value="1"/>
</dbReference>
<dbReference type="GO" id="GO:0003723">
    <property type="term" value="F:RNA binding"/>
    <property type="evidence" value="ECO:0007669"/>
    <property type="project" value="UniProtKB-KW"/>
</dbReference>
<comment type="caution">
    <text evidence="23">The sequence shown here is derived from an EMBL/GenBank/DDBJ whole genome shotgun (WGS) entry which is preliminary data.</text>
</comment>
<evidence type="ECO:0000256" key="10">
    <source>
        <dbReference type="ARBA" id="ARBA00023010"/>
    </source>
</evidence>
<comment type="subunit">
    <text evidence="14">Associates with the nuclear pore complex.</text>
</comment>
<keyword evidence="11" id="KW-0653">Protein transport</keyword>
<organism evidence="23 24">
    <name type="scientific">Aureobasidium pullulans</name>
    <name type="common">Black yeast</name>
    <name type="synonym">Pullularia pullulans</name>
    <dbReference type="NCBI Taxonomy" id="5580"/>
    <lineage>
        <taxon>Eukaryota</taxon>
        <taxon>Fungi</taxon>
        <taxon>Dikarya</taxon>
        <taxon>Ascomycota</taxon>
        <taxon>Pezizomycotina</taxon>
        <taxon>Dothideomycetes</taxon>
        <taxon>Dothideomycetidae</taxon>
        <taxon>Dothideales</taxon>
        <taxon>Saccotheciaceae</taxon>
        <taxon>Aureobasidium</taxon>
    </lineage>
</organism>
<feature type="signal peptide" evidence="19">
    <location>
        <begin position="1"/>
        <end position="32"/>
    </location>
</feature>
<dbReference type="InterPro" id="IPR014014">
    <property type="entry name" value="RNA_helicase_DEAD_Q_motif"/>
</dbReference>
<evidence type="ECO:0000256" key="8">
    <source>
        <dbReference type="ARBA" id="ARBA00022840"/>
    </source>
</evidence>
<dbReference type="CDD" id="cd18787">
    <property type="entry name" value="SF2_C_DEAD"/>
    <property type="match status" value="1"/>
</dbReference>
<evidence type="ECO:0000259" key="22">
    <source>
        <dbReference type="PROSITE" id="PS51195"/>
    </source>
</evidence>
<evidence type="ECO:0000256" key="11">
    <source>
        <dbReference type="ARBA" id="ARBA00023132"/>
    </source>
</evidence>
<evidence type="ECO:0000256" key="16">
    <source>
        <dbReference type="PROSITE-ProRule" id="PRU00552"/>
    </source>
</evidence>
<dbReference type="SMART" id="SM00490">
    <property type="entry name" value="HELICc"/>
    <property type="match status" value="1"/>
</dbReference>
<dbReference type="GO" id="GO:0005524">
    <property type="term" value="F:ATP binding"/>
    <property type="evidence" value="ECO:0007669"/>
    <property type="project" value="UniProtKB-KW"/>
</dbReference>
<evidence type="ECO:0000256" key="4">
    <source>
        <dbReference type="ARBA" id="ARBA00022741"/>
    </source>
</evidence>
<evidence type="ECO:0000256" key="7">
    <source>
        <dbReference type="ARBA" id="ARBA00022816"/>
    </source>
</evidence>
<dbReference type="InterPro" id="IPR000629">
    <property type="entry name" value="RNA-helicase_DEAD-box_CS"/>
</dbReference>
<sequence>MANIPPLLRNFFAFITTLRVRVLLSLISTIMSDTPSKPLGDRLSFPDKNEKLDWAEESEEMDNQTQSAPAQPAQSAQPTEPSDQTDGASEFQMGSSLLEPEFDVNVKLNDLQQDPNNPLYSVKEFSDLNLPESLQKGISALSFTKPSKIQERALPLLLQNPPQNLIGQSQSGTGKTAAFVLNILSRLDLTLQQPQALVLAPSRELARQILGVVQVMGGFMEGLTTYQAVPDPSTRGQQVTGQVVVGTPGTVMDLARKKQLNTRGMKVLVLDEADNMLDQQGLGDQCKRVKGLLPKDVQTVLFSATFPEEVLGFADLFAPKANSITLERTNLTVKGIKQMYLDVSRDSDKYNALIKFYGLMTIASSIIFVRRRETADELSKRMESEGHHVVTLTGGLDGSERDSVIDRFREGKAKVLITTNVLARGIDVQTVTMVINYDIPDKPAPGRGYVPDAETFLHRVGRTGRFGKVGVALTLVHDKRSWEMFRSICQELSIDPTKLDTDDWDEVERVVKNIIKSGRNAKVGGTMFEG</sequence>
<dbReference type="EMBL" id="QZAR01000253">
    <property type="protein sequence ID" value="THW83878.1"/>
    <property type="molecule type" value="Genomic_DNA"/>
</dbReference>
<keyword evidence="11" id="KW-0906">Nuclear pore complex</keyword>
<dbReference type="EC" id="3.6.4.13" evidence="3"/>
<name>A0A4S9AUV5_AURPU</name>
<evidence type="ECO:0000313" key="23">
    <source>
        <dbReference type="EMBL" id="THW83878.1"/>
    </source>
</evidence>
<dbReference type="GO" id="GO:0031965">
    <property type="term" value="C:nuclear membrane"/>
    <property type="evidence" value="ECO:0007669"/>
    <property type="project" value="UniProtKB-SubCell"/>
</dbReference>
<keyword evidence="9" id="KW-0694">RNA-binding</keyword>
<accession>A0A4S9AUV5</accession>
<dbReference type="GO" id="GO:0005643">
    <property type="term" value="C:nuclear pore"/>
    <property type="evidence" value="ECO:0007669"/>
    <property type="project" value="UniProtKB-SubCell"/>
</dbReference>
<dbReference type="GO" id="GO:0051028">
    <property type="term" value="P:mRNA transport"/>
    <property type="evidence" value="ECO:0007669"/>
    <property type="project" value="UniProtKB-KW"/>
</dbReference>
<dbReference type="PROSITE" id="PS51194">
    <property type="entry name" value="HELICASE_CTER"/>
    <property type="match status" value="1"/>
</dbReference>
<evidence type="ECO:0000256" key="12">
    <source>
        <dbReference type="ARBA" id="ARBA00037213"/>
    </source>
</evidence>
<feature type="region of interest" description="Disordered" evidence="18">
    <location>
        <begin position="56"/>
        <end position="90"/>
    </location>
</feature>
<keyword evidence="10" id="KW-0811">Translocation</keyword>
<evidence type="ECO:0000256" key="9">
    <source>
        <dbReference type="ARBA" id="ARBA00022884"/>
    </source>
</evidence>
<comment type="similarity">
    <text evidence="13">Belongs to the DEAD box helicase family. DDX19/DBP5 subfamily.</text>
</comment>
<evidence type="ECO:0000256" key="15">
    <source>
        <dbReference type="ARBA" id="ARBA00047984"/>
    </source>
</evidence>
<dbReference type="CDD" id="cd17963">
    <property type="entry name" value="DEADc_DDX19_DDX25"/>
    <property type="match status" value="1"/>
</dbReference>
<keyword evidence="5 17" id="KW-0378">Hydrolase</keyword>
<comment type="subcellular location">
    <subcellularLocation>
        <location evidence="1">Nucleus membrane</location>
        <topology evidence="1">Peripheral membrane protein</topology>
        <orientation evidence="1">Cytoplasmic side</orientation>
    </subcellularLocation>
    <subcellularLocation>
        <location evidence="2">Nucleus</location>
        <location evidence="2">Nuclear pore complex</location>
    </subcellularLocation>
</comment>
<dbReference type="PROSITE" id="PS51195">
    <property type="entry name" value="Q_MOTIF"/>
    <property type="match status" value="1"/>
</dbReference>
<comment type="catalytic activity">
    <reaction evidence="15">
        <text>ATP + H2O = ADP + phosphate + H(+)</text>
        <dbReference type="Rhea" id="RHEA:13065"/>
        <dbReference type="ChEBI" id="CHEBI:15377"/>
        <dbReference type="ChEBI" id="CHEBI:15378"/>
        <dbReference type="ChEBI" id="CHEBI:30616"/>
        <dbReference type="ChEBI" id="CHEBI:43474"/>
        <dbReference type="ChEBI" id="CHEBI:456216"/>
        <dbReference type="EC" id="3.6.4.13"/>
    </reaction>
</comment>
<evidence type="ECO:0000256" key="18">
    <source>
        <dbReference type="SAM" id="MobiDB-lite"/>
    </source>
</evidence>
<gene>
    <name evidence="23" type="ORF">D6D15_09269</name>
</gene>
<dbReference type="Gene3D" id="3.40.50.300">
    <property type="entry name" value="P-loop containing nucleotide triphosphate hydrolases"/>
    <property type="match status" value="2"/>
</dbReference>
<dbReference type="InterPro" id="IPR027417">
    <property type="entry name" value="P-loop_NTPase"/>
</dbReference>
<evidence type="ECO:0000256" key="14">
    <source>
        <dbReference type="ARBA" id="ARBA00038750"/>
    </source>
</evidence>
<evidence type="ECO:0000259" key="21">
    <source>
        <dbReference type="PROSITE" id="PS51194"/>
    </source>
</evidence>
<feature type="compositionally biased region" description="Low complexity" evidence="18">
    <location>
        <begin position="64"/>
        <end position="82"/>
    </location>
</feature>
<dbReference type="GO" id="GO:0003724">
    <property type="term" value="F:RNA helicase activity"/>
    <property type="evidence" value="ECO:0007669"/>
    <property type="project" value="UniProtKB-EC"/>
</dbReference>
<dbReference type="SUPFAM" id="SSF52540">
    <property type="entry name" value="P-loop containing nucleoside triphosphate hydrolases"/>
    <property type="match status" value="1"/>
</dbReference>
<evidence type="ECO:0000256" key="13">
    <source>
        <dbReference type="ARBA" id="ARBA00038143"/>
    </source>
</evidence>
<keyword evidence="7" id="KW-0509">mRNA transport</keyword>
<keyword evidence="4 17" id="KW-0547">Nucleotide-binding</keyword>
<dbReference type="PANTHER" id="PTHR47958">
    <property type="entry name" value="ATP-DEPENDENT RNA HELICASE DBP3"/>
    <property type="match status" value="1"/>
</dbReference>
<feature type="short sequence motif" description="Q motif" evidence="16">
    <location>
        <begin position="123"/>
        <end position="151"/>
    </location>
</feature>
<evidence type="ECO:0000256" key="3">
    <source>
        <dbReference type="ARBA" id="ARBA00012552"/>
    </source>
</evidence>
<evidence type="ECO:0000256" key="17">
    <source>
        <dbReference type="RuleBase" id="RU000492"/>
    </source>
</evidence>
<dbReference type="Pfam" id="PF00270">
    <property type="entry name" value="DEAD"/>
    <property type="match status" value="1"/>
</dbReference>
<keyword evidence="8 17" id="KW-0067">ATP-binding</keyword>
<dbReference type="AlphaFoldDB" id="A0A4S9AUV5"/>
<evidence type="ECO:0000256" key="19">
    <source>
        <dbReference type="SAM" id="SignalP"/>
    </source>
</evidence>